<dbReference type="InterPro" id="IPR012876">
    <property type="entry name" value="DUF1677_pln"/>
</dbReference>
<feature type="compositionally biased region" description="Basic and acidic residues" evidence="1">
    <location>
        <begin position="113"/>
        <end position="122"/>
    </location>
</feature>
<evidence type="ECO:0008006" key="4">
    <source>
        <dbReference type="Google" id="ProtNLM"/>
    </source>
</evidence>
<organism evidence="2 3">
    <name type="scientific">Aegilops tauschii subsp. strangulata</name>
    <name type="common">Goatgrass</name>
    <dbReference type="NCBI Taxonomy" id="200361"/>
    <lineage>
        <taxon>Eukaryota</taxon>
        <taxon>Viridiplantae</taxon>
        <taxon>Streptophyta</taxon>
        <taxon>Embryophyta</taxon>
        <taxon>Tracheophyta</taxon>
        <taxon>Spermatophyta</taxon>
        <taxon>Magnoliopsida</taxon>
        <taxon>Liliopsida</taxon>
        <taxon>Poales</taxon>
        <taxon>Poaceae</taxon>
        <taxon>BOP clade</taxon>
        <taxon>Pooideae</taxon>
        <taxon>Triticodae</taxon>
        <taxon>Triticeae</taxon>
        <taxon>Triticinae</taxon>
        <taxon>Aegilops</taxon>
    </lineage>
</organism>
<feature type="compositionally biased region" description="Polar residues" evidence="1">
    <location>
        <begin position="123"/>
        <end position="132"/>
    </location>
</feature>
<accession>A0A452ZI07</accession>
<dbReference type="PANTHER" id="PTHR33108">
    <property type="entry name" value="OS01G0745000 PROTEIN"/>
    <property type="match status" value="1"/>
</dbReference>
<dbReference type="STRING" id="200361.A0A452ZI07"/>
<evidence type="ECO:0000313" key="2">
    <source>
        <dbReference type="EnsemblPlants" id="AET1Gv20791500.1"/>
    </source>
</evidence>
<name>A0A452ZI07_AEGTS</name>
<reference evidence="2" key="3">
    <citation type="journal article" date="2017" name="Nature">
        <title>Genome sequence of the progenitor of the wheat D genome Aegilops tauschii.</title>
        <authorList>
            <person name="Luo M.C."/>
            <person name="Gu Y.Q."/>
            <person name="Puiu D."/>
            <person name="Wang H."/>
            <person name="Twardziok S.O."/>
            <person name="Deal K.R."/>
            <person name="Huo N."/>
            <person name="Zhu T."/>
            <person name="Wang L."/>
            <person name="Wang Y."/>
            <person name="McGuire P.E."/>
            <person name="Liu S."/>
            <person name="Long H."/>
            <person name="Ramasamy R.K."/>
            <person name="Rodriguez J.C."/>
            <person name="Van S.L."/>
            <person name="Yuan L."/>
            <person name="Wang Z."/>
            <person name="Xia Z."/>
            <person name="Xiao L."/>
            <person name="Anderson O.D."/>
            <person name="Ouyang S."/>
            <person name="Liang Y."/>
            <person name="Zimin A.V."/>
            <person name="Pertea G."/>
            <person name="Qi P."/>
            <person name="Bennetzen J.L."/>
            <person name="Dai X."/>
            <person name="Dawson M.W."/>
            <person name="Muller H.G."/>
            <person name="Kugler K."/>
            <person name="Rivarola-Duarte L."/>
            <person name="Spannagl M."/>
            <person name="Mayer K.F.X."/>
            <person name="Lu F.H."/>
            <person name="Bevan M.W."/>
            <person name="Leroy P."/>
            <person name="Li P."/>
            <person name="You F.M."/>
            <person name="Sun Q."/>
            <person name="Liu Z."/>
            <person name="Lyons E."/>
            <person name="Wicker T."/>
            <person name="Salzberg S.L."/>
            <person name="Devos K.M."/>
            <person name="Dvorak J."/>
        </authorList>
    </citation>
    <scope>NUCLEOTIDE SEQUENCE [LARGE SCALE GENOMIC DNA]</scope>
    <source>
        <strain evidence="2">cv. AL8/78</strain>
    </source>
</reference>
<protein>
    <recommendedName>
        <fullName evidence="4">DUF1677 domain-containing protein</fullName>
    </recommendedName>
</protein>
<dbReference type="EnsemblPlants" id="AET1Gv20791500.1">
    <property type="protein sequence ID" value="AET1Gv20791500.1"/>
    <property type="gene ID" value="AET1Gv20791500"/>
</dbReference>
<evidence type="ECO:0000256" key="1">
    <source>
        <dbReference type="SAM" id="MobiDB-lite"/>
    </source>
</evidence>
<proteinExistence type="predicted"/>
<keyword evidence="3" id="KW-1185">Reference proteome</keyword>
<reference evidence="2" key="4">
    <citation type="submission" date="2019-03" db="UniProtKB">
        <authorList>
            <consortium name="EnsemblPlants"/>
        </authorList>
    </citation>
    <scope>IDENTIFICATION</scope>
</reference>
<dbReference type="AlphaFoldDB" id="A0A452ZI07"/>
<sequence length="132" mass="14473">SSTPSLFLQLCCYAPPVFRISSPSTLKMDTEPMRCACCDFKEECTQEYIKSVKANFGGEWLCGLCSEAVGDELSREGRGQDGVKEAIKAHMAFCRMALSSPAVRVADGMREMLRRSSRDKGRPSTSAKSCSL</sequence>
<evidence type="ECO:0000313" key="3">
    <source>
        <dbReference type="Proteomes" id="UP000015105"/>
    </source>
</evidence>
<reference evidence="3" key="1">
    <citation type="journal article" date="2014" name="Science">
        <title>Ancient hybridizations among the ancestral genomes of bread wheat.</title>
        <authorList>
            <consortium name="International Wheat Genome Sequencing Consortium,"/>
            <person name="Marcussen T."/>
            <person name="Sandve S.R."/>
            <person name="Heier L."/>
            <person name="Spannagl M."/>
            <person name="Pfeifer M."/>
            <person name="Jakobsen K.S."/>
            <person name="Wulff B.B."/>
            <person name="Steuernagel B."/>
            <person name="Mayer K.F."/>
            <person name="Olsen O.A."/>
        </authorList>
    </citation>
    <scope>NUCLEOTIDE SEQUENCE [LARGE SCALE GENOMIC DNA]</scope>
    <source>
        <strain evidence="3">cv. AL8/78</strain>
    </source>
</reference>
<dbReference type="Pfam" id="PF07911">
    <property type="entry name" value="DUF1677"/>
    <property type="match status" value="1"/>
</dbReference>
<feature type="region of interest" description="Disordered" evidence="1">
    <location>
        <begin position="113"/>
        <end position="132"/>
    </location>
</feature>
<reference evidence="2" key="5">
    <citation type="journal article" date="2021" name="G3 (Bethesda)">
        <title>Aegilops tauschii genome assembly Aet v5.0 features greater sequence contiguity and improved annotation.</title>
        <authorList>
            <person name="Wang L."/>
            <person name="Zhu T."/>
            <person name="Rodriguez J.C."/>
            <person name="Deal K.R."/>
            <person name="Dubcovsky J."/>
            <person name="McGuire P.E."/>
            <person name="Lux T."/>
            <person name="Spannagl M."/>
            <person name="Mayer K.F.X."/>
            <person name="Baldrich P."/>
            <person name="Meyers B.C."/>
            <person name="Huo N."/>
            <person name="Gu Y.Q."/>
            <person name="Zhou H."/>
            <person name="Devos K.M."/>
            <person name="Bennetzen J.L."/>
            <person name="Unver T."/>
            <person name="Budak H."/>
            <person name="Gulick P.J."/>
            <person name="Galiba G."/>
            <person name="Kalapos B."/>
            <person name="Nelson D.R."/>
            <person name="Li P."/>
            <person name="You F.M."/>
            <person name="Luo M.C."/>
            <person name="Dvorak J."/>
        </authorList>
    </citation>
    <scope>NUCLEOTIDE SEQUENCE [LARGE SCALE GENOMIC DNA]</scope>
    <source>
        <strain evidence="2">cv. AL8/78</strain>
    </source>
</reference>
<reference evidence="3" key="2">
    <citation type="journal article" date="2017" name="Nat. Plants">
        <title>The Aegilops tauschii genome reveals multiple impacts of transposons.</title>
        <authorList>
            <person name="Zhao G."/>
            <person name="Zou C."/>
            <person name="Li K."/>
            <person name="Wang K."/>
            <person name="Li T."/>
            <person name="Gao L."/>
            <person name="Zhang X."/>
            <person name="Wang H."/>
            <person name="Yang Z."/>
            <person name="Liu X."/>
            <person name="Jiang W."/>
            <person name="Mao L."/>
            <person name="Kong X."/>
            <person name="Jiao Y."/>
            <person name="Jia J."/>
        </authorList>
    </citation>
    <scope>NUCLEOTIDE SEQUENCE [LARGE SCALE GENOMIC DNA]</scope>
    <source>
        <strain evidence="3">cv. AL8/78</strain>
    </source>
</reference>
<dbReference type="Gramene" id="AET1Gv20791500.1">
    <property type="protein sequence ID" value="AET1Gv20791500.1"/>
    <property type="gene ID" value="AET1Gv20791500"/>
</dbReference>
<dbReference type="Proteomes" id="UP000015105">
    <property type="component" value="Chromosome 1D"/>
</dbReference>
<dbReference type="PANTHER" id="PTHR33108:SF36">
    <property type="entry name" value="OS05G0509800 PROTEIN"/>
    <property type="match status" value="1"/>
</dbReference>